<comment type="caution">
    <text evidence="8">The sequence shown here is derived from an EMBL/GenBank/DDBJ whole genome shotgun (WGS) entry which is preliminary data.</text>
</comment>
<feature type="region of interest" description="Disordered" evidence="5">
    <location>
        <begin position="174"/>
        <end position="222"/>
    </location>
</feature>
<dbReference type="OrthoDB" id="5083447at2759"/>
<feature type="chain" id="PRO_5034707182" evidence="7">
    <location>
        <begin position="20"/>
        <end position="303"/>
    </location>
</feature>
<evidence type="ECO:0000256" key="5">
    <source>
        <dbReference type="SAM" id="MobiDB-lite"/>
    </source>
</evidence>
<keyword evidence="3 6" id="KW-1133">Transmembrane helix</keyword>
<proteinExistence type="predicted"/>
<accession>A0A8H4PBQ8</accession>
<evidence type="ECO:0000313" key="9">
    <source>
        <dbReference type="Proteomes" id="UP000554235"/>
    </source>
</evidence>
<dbReference type="EMBL" id="JAADYS010000846">
    <property type="protein sequence ID" value="KAF4466650.1"/>
    <property type="molecule type" value="Genomic_DNA"/>
</dbReference>
<dbReference type="PANTHER" id="PTHR15549:SF30">
    <property type="entry name" value="MID2 DOMAIN-CONTAINING PROTEIN"/>
    <property type="match status" value="1"/>
</dbReference>
<evidence type="ECO:0000256" key="6">
    <source>
        <dbReference type="SAM" id="Phobius"/>
    </source>
</evidence>
<feature type="signal peptide" evidence="7">
    <location>
        <begin position="1"/>
        <end position="19"/>
    </location>
</feature>
<dbReference type="GO" id="GO:0016020">
    <property type="term" value="C:membrane"/>
    <property type="evidence" value="ECO:0007669"/>
    <property type="project" value="UniProtKB-SubCell"/>
</dbReference>
<keyword evidence="4 6" id="KW-0472">Membrane</keyword>
<dbReference type="AlphaFoldDB" id="A0A8H4PBQ8"/>
<protein>
    <submittedName>
        <fullName evidence="8">Uncharacterized protein</fullName>
    </submittedName>
</protein>
<evidence type="ECO:0000256" key="7">
    <source>
        <dbReference type="SAM" id="SignalP"/>
    </source>
</evidence>
<gene>
    <name evidence="8" type="ORF">FALBO_6488</name>
</gene>
<keyword evidence="7" id="KW-0732">Signal</keyword>
<evidence type="ECO:0000256" key="2">
    <source>
        <dbReference type="ARBA" id="ARBA00022692"/>
    </source>
</evidence>
<evidence type="ECO:0000256" key="3">
    <source>
        <dbReference type="ARBA" id="ARBA00022989"/>
    </source>
</evidence>
<comment type="subcellular location">
    <subcellularLocation>
        <location evidence="1">Membrane</location>
        <topology evidence="1">Single-pass membrane protein</topology>
    </subcellularLocation>
</comment>
<name>A0A8H4PBQ8_9HYPO</name>
<sequence>MRLLLILLALATLAAPCWATNCNFTGGFAIRSPGGCADDTIDCGGGVVPRCCPAGFYCLTTDNAYCCPIEDDCLSDILNVPKCPHREWTLWAQENALIEDAWCCNDNWFGVVRMQGRAVACSPLASAISPRETPAIRLKDPESTCTTRSSSATSSLMSTTITHEFVPAVGLSETPRETIPPETIDATDPETTNATHPETSVTTHPETSSKISSGTPNPVEEENSHVSLDIGTVIGIIVGSIVGGAAIVVVAFWVLQHRKRREDVVLNTENGVQEQQYCPEGEVASIPFPELHAKEPQRVKLEG</sequence>
<dbReference type="PANTHER" id="PTHR15549">
    <property type="entry name" value="PAIRED IMMUNOGLOBULIN-LIKE TYPE 2 RECEPTOR"/>
    <property type="match status" value="1"/>
</dbReference>
<reference evidence="8 9" key="1">
    <citation type="submission" date="2020-01" db="EMBL/GenBank/DDBJ databases">
        <title>Identification and distribution of gene clusters putatively required for synthesis of sphingolipid metabolism inhibitors in phylogenetically diverse species of the filamentous fungus Fusarium.</title>
        <authorList>
            <person name="Kim H.-S."/>
            <person name="Busman M."/>
            <person name="Brown D.W."/>
            <person name="Divon H."/>
            <person name="Uhlig S."/>
            <person name="Proctor R.H."/>
        </authorList>
    </citation>
    <scope>NUCLEOTIDE SEQUENCE [LARGE SCALE GENOMIC DNA]</scope>
    <source>
        <strain evidence="8 9">NRRL 20459</strain>
    </source>
</reference>
<feature type="compositionally biased region" description="Polar residues" evidence="5">
    <location>
        <begin position="189"/>
        <end position="216"/>
    </location>
</feature>
<keyword evidence="9" id="KW-1185">Reference proteome</keyword>
<dbReference type="InterPro" id="IPR051694">
    <property type="entry name" value="Immunoregulatory_rcpt-like"/>
</dbReference>
<evidence type="ECO:0000313" key="8">
    <source>
        <dbReference type="EMBL" id="KAF4466650.1"/>
    </source>
</evidence>
<evidence type="ECO:0000256" key="1">
    <source>
        <dbReference type="ARBA" id="ARBA00004167"/>
    </source>
</evidence>
<dbReference type="Proteomes" id="UP000554235">
    <property type="component" value="Unassembled WGS sequence"/>
</dbReference>
<keyword evidence="2 6" id="KW-0812">Transmembrane</keyword>
<evidence type="ECO:0000256" key="4">
    <source>
        <dbReference type="ARBA" id="ARBA00023136"/>
    </source>
</evidence>
<organism evidence="8 9">
    <name type="scientific">Fusarium albosuccineum</name>
    <dbReference type="NCBI Taxonomy" id="1237068"/>
    <lineage>
        <taxon>Eukaryota</taxon>
        <taxon>Fungi</taxon>
        <taxon>Dikarya</taxon>
        <taxon>Ascomycota</taxon>
        <taxon>Pezizomycotina</taxon>
        <taxon>Sordariomycetes</taxon>
        <taxon>Hypocreomycetidae</taxon>
        <taxon>Hypocreales</taxon>
        <taxon>Nectriaceae</taxon>
        <taxon>Fusarium</taxon>
        <taxon>Fusarium decemcellulare species complex</taxon>
    </lineage>
</organism>
<dbReference type="GO" id="GO:0071944">
    <property type="term" value="C:cell periphery"/>
    <property type="evidence" value="ECO:0007669"/>
    <property type="project" value="UniProtKB-ARBA"/>
</dbReference>
<feature type="transmembrane region" description="Helical" evidence="6">
    <location>
        <begin position="233"/>
        <end position="255"/>
    </location>
</feature>